<protein>
    <recommendedName>
        <fullName evidence="2">HAT C-terminal dimerisation domain-containing protein</fullName>
    </recommendedName>
</protein>
<dbReference type="OrthoDB" id="1607513at2759"/>
<dbReference type="InParanoid" id="A0A1X7U5F9"/>
<dbReference type="PANTHER" id="PTHR46481">
    <property type="entry name" value="ZINC FINGER BED DOMAIN-CONTAINING PROTEIN 4"/>
    <property type="match status" value="1"/>
</dbReference>
<dbReference type="AlphaFoldDB" id="A0A1X7U5F9"/>
<organism evidence="1">
    <name type="scientific">Amphimedon queenslandica</name>
    <name type="common">Sponge</name>
    <dbReference type="NCBI Taxonomy" id="400682"/>
    <lineage>
        <taxon>Eukaryota</taxon>
        <taxon>Metazoa</taxon>
        <taxon>Porifera</taxon>
        <taxon>Demospongiae</taxon>
        <taxon>Heteroscleromorpha</taxon>
        <taxon>Haplosclerida</taxon>
        <taxon>Niphatidae</taxon>
        <taxon>Amphimedon</taxon>
    </lineage>
</organism>
<dbReference type="STRING" id="400682.A0A1X7U5F9"/>
<dbReference type="eggNOG" id="KOG1121">
    <property type="taxonomic scope" value="Eukaryota"/>
</dbReference>
<dbReference type="EnsemblMetazoa" id="Aqu2.1.22893_001">
    <property type="protein sequence ID" value="Aqu2.1.22893_001"/>
    <property type="gene ID" value="Aqu2.1.22893"/>
</dbReference>
<reference evidence="1" key="1">
    <citation type="submission" date="2017-05" db="UniProtKB">
        <authorList>
            <consortium name="EnsemblMetazoa"/>
        </authorList>
    </citation>
    <scope>IDENTIFICATION</scope>
</reference>
<dbReference type="InterPro" id="IPR052035">
    <property type="entry name" value="ZnF_BED_domain_contain"/>
</dbReference>
<dbReference type="SUPFAM" id="SSF53098">
    <property type="entry name" value="Ribonuclease H-like"/>
    <property type="match status" value="1"/>
</dbReference>
<evidence type="ECO:0008006" key="2">
    <source>
        <dbReference type="Google" id="ProtNLM"/>
    </source>
</evidence>
<accession>A0A1X7U5F9</accession>
<name>A0A1X7U5F9_AMPQE</name>
<sequence>PCFSHCLNLAVEKACSIAEVCKVIARCRRLVTHFHHSSKDTYILKQKQTDLHVKEQNVIQDVTTRWNSSYYMIARVVEQQQPLCAALLEVKRADLFPSDNEFIAMDVYLDVMKPLVTITEAISAQKWVTISTLRPLLHKLLKSHLIEESIDTSLAKKMKSEMNNNLSSRYTDNLLHLLSNAAFLHSRLKNLPFLSPIEVNELHDLIRQEAVQIAKSNQLAVGEIEIETDSAAVMPPTKKAK</sequence>
<dbReference type="InterPro" id="IPR012337">
    <property type="entry name" value="RNaseH-like_sf"/>
</dbReference>
<evidence type="ECO:0000313" key="1">
    <source>
        <dbReference type="EnsemblMetazoa" id="Aqu2.1.22893_001"/>
    </source>
</evidence>
<proteinExistence type="predicted"/>
<dbReference type="PANTHER" id="PTHR46481:SF9">
    <property type="entry name" value="ZINC FINGER BED DOMAIN-CONTAINING PROTEIN 1-LIKE"/>
    <property type="match status" value="1"/>
</dbReference>